<accession>A0A1R4LAI3</accession>
<dbReference type="AlphaFoldDB" id="A0A1R4LAI3"/>
<feature type="transmembrane region" description="Helical" evidence="1">
    <location>
        <begin position="55"/>
        <end position="78"/>
    </location>
</feature>
<dbReference type="STRING" id="1123498.VR7878_00384"/>
<sequence>MNEVISRCLGLFGMVWMIVFFICSLRYSFGDRKHVQTLVRKLARNPNWYLEDKGIIMISGISAGGLLAIYSFIYPFVVRRSVKRGYKLDIMMWLHWLWWMVFSYAVIVELMK</sequence>
<evidence type="ECO:0000313" key="3">
    <source>
        <dbReference type="Proteomes" id="UP000188276"/>
    </source>
</evidence>
<reference evidence="3" key="1">
    <citation type="submission" date="2017-02" db="EMBL/GenBank/DDBJ databases">
        <authorList>
            <person name="Rodrigo-Torres L."/>
            <person name="Arahal R.D."/>
            <person name="Lucena T."/>
        </authorList>
    </citation>
    <scope>NUCLEOTIDE SEQUENCE [LARGE SCALE GENOMIC DNA]</scope>
    <source>
        <strain evidence="3">CECT 7878</strain>
    </source>
</reference>
<feature type="transmembrane region" description="Helical" evidence="1">
    <location>
        <begin position="90"/>
        <end position="107"/>
    </location>
</feature>
<feature type="transmembrane region" description="Helical" evidence="1">
    <location>
        <begin position="9"/>
        <end position="29"/>
    </location>
</feature>
<evidence type="ECO:0000313" key="2">
    <source>
        <dbReference type="EMBL" id="SJN53566.1"/>
    </source>
</evidence>
<keyword evidence="1" id="KW-0812">Transmembrane</keyword>
<organism evidence="2 3">
    <name type="scientific">Vibrio ruber (strain DSM 16370 / JCM 11486 / BCRC 17186 / CECT 7878 / LMG 23124 / VR1)</name>
    <dbReference type="NCBI Taxonomy" id="1123498"/>
    <lineage>
        <taxon>Bacteria</taxon>
        <taxon>Pseudomonadati</taxon>
        <taxon>Pseudomonadota</taxon>
        <taxon>Gammaproteobacteria</taxon>
        <taxon>Vibrionales</taxon>
        <taxon>Vibrionaceae</taxon>
        <taxon>Vibrio</taxon>
    </lineage>
</organism>
<keyword evidence="1" id="KW-1133">Transmembrane helix</keyword>
<dbReference type="Proteomes" id="UP000188276">
    <property type="component" value="Unassembled WGS sequence"/>
</dbReference>
<evidence type="ECO:0000256" key="1">
    <source>
        <dbReference type="SAM" id="Phobius"/>
    </source>
</evidence>
<dbReference type="OrthoDB" id="5878544at2"/>
<keyword evidence="1" id="KW-0472">Membrane</keyword>
<dbReference type="RefSeq" id="WP_139343973.1">
    <property type="nucleotide sequence ID" value="NZ_FULE01000008.1"/>
</dbReference>
<protein>
    <submittedName>
        <fullName evidence="2">Uncharacterized protein</fullName>
    </submittedName>
</protein>
<gene>
    <name evidence="2" type="ORF">VR7878_00384</name>
</gene>
<proteinExistence type="predicted"/>
<dbReference type="EMBL" id="FULE01000008">
    <property type="protein sequence ID" value="SJN53566.1"/>
    <property type="molecule type" value="Genomic_DNA"/>
</dbReference>
<name>A0A1R4LAI3_VIBR1</name>
<keyword evidence="3" id="KW-1185">Reference proteome</keyword>